<accession>A0A4S8P211</accession>
<evidence type="ECO:0000313" key="3">
    <source>
        <dbReference type="Proteomes" id="UP000305792"/>
    </source>
</evidence>
<reference evidence="2 3" key="1">
    <citation type="journal article" date="2018" name="Int. J. Syst. Evol. Microbiol.">
        <title>Glycomyces paridis sp. nov., isolated from the medicinal plant Paris polyphylla.</title>
        <authorList>
            <person name="Fang X.M."/>
            <person name="Bai J.L."/>
            <person name="Su J."/>
            <person name="Zhao L.L."/>
            <person name="Liu H.Y."/>
            <person name="Ma B.P."/>
            <person name="Zhang Y.Q."/>
            <person name="Yu L.Y."/>
        </authorList>
    </citation>
    <scope>NUCLEOTIDE SEQUENCE [LARGE SCALE GENOMIC DNA]</scope>
    <source>
        <strain evidence="2 3">CPCC 204357</strain>
    </source>
</reference>
<evidence type="ECO:0000259" key="1">
    <source>
        <dbReference type="Pfam" id="PF13635"/>
    </source>
</evidence>
<sequence>MNGSSSPRFSAEGHAAASAEPSDLGLAEYLDLALGGGFPEPLSYPPGLARDDWFAGYINQLVTRDAQGLDGHRDPVKLRRLFTVLALTSAGIVADKTLFEKADVNRGTAAAYQQLLEALFILYRVPAWSTNRLKRLAKAPKRYLTDPALLASAAGLDRVGIMRDPDLLGRMIDTFVAAQLRGEAAACRTRPSFFHLRQEDGTRDVDLVIELADQRVIAVEIKADAAPPRKAAKHLLWMRDALGDQFAHGLLLHTGPLATRLEDRITAAPISAVWR</sequence>
<keyword evidence="3" id="KW-1185">Reference proteome</keyword>
<dbReference type="AlphaFoldDB" id="A0A4S8P211"/>
<dbReference type="Proteomes" id="UP000305792">
    <property type="component" value="Unassembled WGS sequence"/>
</dbReference>
<organism evidence="2 3">
    <name type="scientific">Glycomyces paridis</name>
    <dbReference type="NCBI Taxonomy" id="2126555"/>
    <lineage>
        <taxon>Bacteria</taxon>
        <taxon>Bacillati</taxon>
        <taxon>Actinomycetota</taxon>
        <taxon>Actinomycetes</taxon>
        <taxon>Glycomycetales</taxon>
        <taxon>Glycomycetaceae</taxon>
        <taxon>Glycomyces</taxon>
    </lineage>
</organism>
<feature type="domain" description="DUF4143" evidence="1">
    <location>
        <begin position="64"/>
        <end position="223"/>
    </location>
</feature>
<dbReference type="InterPro" id="IPR025420">
    <property type="entry name" value="DUF4143"/>
</dbReference>
<protein>
    <submittedName>
        <fullName evidence="2">DUF4143 domain-containing protein</fullName>
    </submittedName>
</protein>
<dbReference type="PANTHER" id="PTHR43566">
    <property type="entry name" value="CONSERVED PROTEIN"/>
    <property type="match status" value="1"/>
</dbReference>
<dbReference type="PANTHER" id="PTHR43566:SF2">
    <property type="entry name" value="DUF4143 DOMAIN-CONTAINING PROTEIN"/>
    <property type="match status" value="1"/>
</dbReference>
<evidence type="ECO:0000313" key="2">
    <source>
        <dbReference type="EMBL" id="THV21674.1"/>
    </source>
</evidence>
<dbReference type="RefSeq" id="WP_136532403.1">
    <property type="nucleotide sequence ID" value="NZ_STGX01000027.1"/>
</dbReference>
<name>A0A4S8P211_9ACTN</name>
<comment type="caution">
    <text evidence="2">The sequence shown here is derived from an EMBL/GenBank/DDBJ whole genome shotgun (WGS) entry which is preliminary data.</text>
</comment>
<dbReference type="Pfam" id="PF13635">
    <property type="entry name" value="DUF4143"/>
    <property type="match status" value="1"/>
</dbReference>
<proteinExistence type="predicted"/>
<gene>
    <name evidence="2" type="ORF">E9998_24640</name>
</gene>
<dbReference type="OrthoDB" id="128089at2"/>
<dbReference type="EMBL" id="STGX01000027">
    <property type="protein sequence ID" value="THV21674.1"/>
    <property type="molecule type" value="Genomic_DNA"/>
</dbReference>